<evidence type="ECO:0000256" key="1">
    <source>
        <dbReference type="SAM" id="Coils"/>
    </source>
</evidence>
<dbReference type="AlphaFoldDB" id="A0A8S1B2T9"/>
<protein>
    <submittedName>
        <fullName evidence="2">Uncharacterized protein</fullName>
    </submittedName>
</protein>
<dbReference type="Proteomes" id="UP000494256">
    <property type="component" value="Unassembled WGS sequence"/>
</dbReference>
<feature type="coiled-coil region" evidence="1">
    <location>
        <begin position="59"/>
        <end position="100"/>
    </location>
</feature>
<comment type="caution">
    <text evidence="2">The sequence shown here is derived from an EMBL/GenBank/DDBJ whole genome shotgun (WGS) entry which is preliminary data.</text>
</comment>
<keyword evidence="1" id="KW-0175">Coiled coil</keyword>
<accession>A0A8S1B2T9</accession>
<name>A0A8S1B2T9_ARCPL</name>
<organism evidence="2 3">
    <name type="scientific">Arctia plantaginis</name>
    <name type="common">Wood tiger moth</name>
    <name type="synonym">Phalaena plantaginis</name>
    <dbReference type="NCBI Taxonomy" id="874455"/>
    <lineage>
        <taxon>Eukaryota</taxon>
        <taxon>Metazoa</taxon>
        <taxon>Ecdysozoa</taxon>
        <taxon>Arthropoda</taxon>
        <taxon>Hexapoda</taxon>
        <taxon>Insecta</taxon>
        <taxon>Pterygota</taxon>
        <taxon>Neoptera</taxon>
        <taxon>Endopterygota</taxon>
        <taxon>Lepidoptera</taxon>
        <taxon>Glossata</taxon>
        <taxon>Ditrysia</taxon>
        <taxon>Noctuoidea</taxon>
        <taxon>Erebidae</taxon>
        <taxon>Arctiinae</taxon>
        <taxon>Arctia</taxon>
    </lineage>
</organism>
<reference evidence="2 3" key="1">
    <citation type="submission" date="2020-04" db="EMBL/GenBank/DDBJ databases">
        <authorList>
            <person name="Wallbank WR R."/>
            <person name="Pardo Diaz C."/>
            <person name="Kozak K."/>
            <person name="Martin S."/>
            <person name="Jiggins C."/>
            <person name="Moest M."/>
            <person name="Warren A I."/>
            <person name="Byers J.R.P. K."/>
            <person name="Montejo-Kovacevich G."/>
            <person name="Yen C E."/>
        </authorList>
    </citation>
    <scope>NUCLEOTIDE SEQUENCE [LARGE SCALE GENOMIC DNA]</scope>
</reference>
<gene>
    <name evidence="2" type="ORF">APLA_LOCUS14061</name>
</gene>
<dbReference type="OrthoDB" id="7444286at2759"/>
<evidence type="ECO:0000313" key="3">
    <source>
        <dbReference type="Proteomes" id="UP000494256"/>
    </source>
</evidence>
<sequence length="289" mass="32786">MTEMEYQNITFRSQRTKQLNESLNISFVSTASDYLARSLPDLSTAQLCDEDSEYFKEQILKLQEQLQIAHAKIDNLNSENSNLKQRINEHERKIPQLKQISAGSPQTGKTTASLKMKKKQKLQEKNSNVSIGYLGLKTDYDNRPTDGDTSDMHIQQKNMSEIPASEGFPDTKNATGCDVGVQVTTMYNSSPNPPQNNSKSLVNTSVQNRKIFIIGEQQCMGLCKKLTVSRDTNNYETYEISSFIKPFAKCNESLKPCYSLEISKKHWVILCIGENDSNPNQIQFHLRIV</sequence>
<dbReference type="EMBL" id="CADEBD010000370">
    <property type="protein sequence ID" value="CAB3252602.1"/>
    <property type="molecule type" value="Genomic_DNA"/>
</dbReference>
<evidence type="ECO:0000313" key="2">
    <source>
        <dbReference type="EMBL" id="CAB3252602.1"/>
    </source>
</evidence>
<proteinExistence type="predicted"/>